<dbReference type="InterPro" id="IPR001647">
    <property type="entry name" value="HTH_TetR"/>
</dbReference>
<dbReference type="PROSITE" id="PS50977">
    <property type="entry name" value="HTH_TETR_2"/>
    <property type="match status" value="1"/>
</dbReference>
<keyword evidence="5" id="KW-1185">Reference proteome</keyword>
<protein>
    <submittedName>
        <fullName evidence="4">HTH-type transcriptional regulator RcdA</fullName>
    </submittedName>
</protein>
<organism evidence="4 5">
    <name type="scientific">Leucobacter soli</name>
    <dbReference type="NCBI Taxonomy" id="2812850"/>
    <lineage>
        <taxon>Bacteria</taxon>
        <taxon>Bacillati</taxon>
        <taxon>Actinomycetota</taxon>
        <taxon>Actinomycetes</taxon>
        <taxon>Micrococcales</taxon>
        <taxon>Microbacteriaceae</taxon>
        <taxon>Leucobacter</taxon>
    </lineage>
</organism>
<evidence type="ECO:0000256" key="2">
    <source>
        <dbReference type="PROSITE-ProRule" id="PRU00335"/>
    </source>
</evidence>
<dbReference type="Proteomes" id="UP000693892">
    <property type="component" value="Unassembled WGS sequence"/>
</dbReference>
<dbReference type="GO" id="GO:0003677">
    <property type="term" value="F:DNA binding"/>
    <property type="evidence" value="ECO:0007669"/>
    <property type="project" value="UniProtKB-UniRule"/>
</dbReference>
<dbReference type="EMBL" id="CAJVAP010000014">
    <property type="protein sequence ID" value="CAG7611282.1"/>
    <property type="molecule type" value="Genomic_DNA"/>
</dbReference>
<proteinExistence type="predicted"/>
<evidence type="ECO:0000256" key="1">
    <source>
        <dbReference type="ARBA" id="ARBA00023125"/>
    </source>
</evidence>
<sequence length="182" mass="19575">MADSLPAPRKRDPEGRRRAILQAATEIIVTQGTAALTHRAVAAAAGVALGSTTQYFASIDELREAALTELADEIDQSVAEMEATLDLDRIPEQLAKEVHAFLCDPRAVRADIALAAHGTTEPRLRELSLKWSDRLIEILSAHIGVERATAVSIFLDGAMIHAGLHDTPVSEAALRDALRSLI</sequence>
<dbReference type="RefSeq" id="WP_218115023.1">
    <property type="nucleotide sequence ID" value="NZ_CAJVAP010000014.1"/>
</dbReference>
<evidence type="ECO:0000313" key="5">
    <source>
        <dbReference type="Proteomes" id="UP000693892"/>
    </source>
</evidence>
<keyword evidence="1 2" id="KW-0238">DNA-binding</keyword>
<dbReference type="AlphaFoldDB" id="A0A916JWX1"/>
<dbReference type="Pfam" id="PF00440">
    <property type="entry name" value="TetR_N"/>
    <property type="match status" value="1"/>
</dbReference>
<name>A0A916JWX1_9MICO</name>
<feature type="domain" description="HTH tetR-type" evidence="3">
    <location>
        <begin position="14"/>
        <end position="74"/>
    </location>
</feature>
<comment type="caution">
    <text evidence="4">The sequence shown here is derived from an EMBL/GenBank/DDBJ whole genome shotgun (WGS) entry which is preliminary data.</text>
</comment>
<accession>A0A916JWX1</accession>
<evidence type="ECO:0000259" key="3">
    <source>
        <dbReference type="PROSITE" id="PS50977"/>
    </source>
</evidence>
<feature type="DNA-binding region" description="H-T-H motif" evidence="2">
    <location>
        <begin position="37"/>
        <end position="56"/>
    </location>
</feature>
<reference evidence="4" key="1">
    <citation type="submission" date="2021-06" db="EMBL/GenBank/DDBJ databases">
        <authorList>
            <person name="Criscuolo A."/>
        </authorList>
    </citation>
    <scope>NUCLEOTIDE SEQUENCE</scope>
    <source>
        <strain evidence="4">CIP111803</strain>
    </source>
</reference>
<gene>
    <name evidence="4" type="primary">rcdA_3</name>
    <name evidence="4" type="ORF">LEUCIP111803_01412</name>
</gene>
<evidence type="ECO:0000313" key="4">
    <source>
        <dbReference type="EMBL" id="CAG7611282.1"/>
    </source>
</evidence>